<evidence type="ECO:0008006" key="3">
    <source>
        <dbReference type="Google" id="ProtNLM"/>
    </source>
</evidence>
<gene>
    <name evidence="1" type="ORF">BN874_1150004</name>
</gene>
<name>A0A7U7G7K0_9GAMM</name>
<comment type="caution">
    <text evidence="1">The sequence shown here is derived from an EMBL/GenBank/DDBJ whole genome shotgun (WGS) entry which is preliminary data.</text>
</comment>
<dbReference type="Proteomes" id="UP000019184">
    <property type="component" value="Unassembled WGS sequence"/>
</dbReference>
<dbReference type="OrthoDB" id="117166at2"/>
<evidence type="ECO:0000313" key="1">
    <source>
        <dbReference type="EMBL" id="CDH43301.1"/>
    </source>
</evidence>
<keyword evidence="2" id="KW-1185">Reference proteome</keyword>
<dbReference type="EMBL" id="CBTK010000019">
    <property type="protein sequence ID" value="CDH43301.1"/>
    <property type="molecule type" value="Genomic_DNA"/>
</dbReference>
<protein>
    <recommendedName>
        <fullName evidence="3">Lipoprotein</fullName>
    </recommendedName>
</protein>
<sequence>MAERPQSDIMQTHYHHHRARARVSTIAGLLIALLAGCAPPPPPPIVQVTEPPGKLSEKARQEQQQAILKIRDQTLRQLYRLKPPTRAEIEQAAGYGVFEINGLNAVLGETHGRGVIVTRSGGTTYMQLARTDLGPGVRIKPYRQVLVFSDAKKLSQFVAFGSPTDASRDPSIKVYQLNEKGVSVQADWGARYFRNPDLNSAKAIGAIPPPAR</sequence>
<proteinExistence type="predicted"/>
<reference evidence="1 2" key="1">
    <citation type="journal article" date="2014" name="ISME J.">
        <title>Candidatus Competibacter-lineage genomes retrieved from metagenomes reveal functional metabolic diversity.</title>
        <authorList>
            <person name="McIlroy S.J."/>
            <person name="Albertsen M."/>
            <person name="Andresen E.K."/>
            <person name="Saunders A.M."/>
            <person name="Kristiansen R."/>
            <person name="Stokholm-Bjerregaard M."/>
            <person name="Nielsen K.L."/>
            <person name="Nielsen P.H."/>
        </authorList>
    </citation>
    <scope>NUCLEOTIDE SEQUENCE [LARGE SCALE GENOMIC DNA]</scope>
    <source>
        <strain evidence="1 2">Run_B_J11</strain>
    </source>
</reference>
<accession>A0A7U7G7K0</accession>
<organism evidence="1 2">
    <name type="scientific">Candidatus Contendobacter odensis Run_B_J11</name>
    <dbReference type="NCBI Taxonomy" id="1400861"/>
    <lineage>
        <taxon>Bacteria</taxon>
        <taxon>Pseudomonadati</taxon>
        <taxon>Pseudomonadota</taxon>
        <taxon>Gammaproteobacteria</taxon>
        <taxon>Candidatus Competibacteraceae</taxon>
        <taxon>Candidatus Contendibacter</taxon>
    </lineage>
</organism>
<dbReference type="AlphaFoldDB" id="A0A7U7G7K0"/>
<dbReference type="RefSeq" id="WP_154724694.1">
    <property type="nucleotide sequence ID" value="NZ_CBTK010000019.1"/>
</dbReference>
<evidence type="ECO:0000313" key="2">
    <source>
        <dbReference type="Proteomes" id="UP000019184"/>
    </source>
</evidence>